<reference evidence="2 3" key="2">
    <citation type="journal article" date="2017" name="Front. Plant Sci.">
        <title>Gene Classification and Mining of Molecular Markers Useful in Red Clover (Trifolium pratense) Breeding.</title>
        <authorList>
            <person name="Istvanek J."/>
            <person name="Dluhosova J."/>
            <person name="Dluhos P."/>
            <person name="Patkova L."/>
            <person name="Nedelnik J."/>
            <person name="Repkova J."/>
        </authorList>
    </citation>
    <scope>NUCLEOTIDE SEQUENCE [LARGE SCALE GENOMIC DNA]</scope>
    <source>
        <strain evidence="3">cv. Tatra</strain>
        <tissue evidence="2">Young leaves</tissue>
    </source>
</reference>
<gene>
    <name evidence="1" type="ORF">L195_g005817</name>
    <name evidence="2" type="ORF">L195_g008049</name>
</gene>
<dbReference type="GO" id="GO:0019005">
    <property type="term" value="C:SCF ubiquitin ligase complex"/>
    <property type="evidence" value="ECO:0007669"/>
    <property type="project" value="TreeGrafter"/>
</dbReference>
<dbReference type="Proteomes" id="UP000236291">
    <property type="component" value="Unassembled WGS sequence"/>
</dbReference>
<sequence length="359" mass="40769">MCATAEPDFYLPDECWQSTFQFLIDDGCDYEQRLDYLKSLSVVSKQFLTITNSLLFSLKLKELYNSEFPLLPCLLNRFSNLNSLDLQYYQQVNLNELLCQISTFPLKNLKSLHFYCYLSDFPADGLRVFSKNITTLTSLTCSHIQHLSSTYLFLIADCFPLLEELNLTSPKYFDFINNQSLLDGVEALSSTLFKLRKVNLSGHYYINNQSLLHLFKNCKLLEEAIILGCDLITSAGLAFALRERPTLKSLSFTCLFEPGCATLFAVSPQLKSLRIDCDSWLSDEGIKLFASIFPKLEVLDLSDTGVDDETLCVISKSCPGLLQLYLENCYVTEKGVKHVVENCTQLREISLMACKRSVC</sequence>
<name>A0A2K3P823_TRIPR</name>
<dbReference type="InterPro" id="IPR006553">
    <property type="entry name" value="Leu-rich_rpt_Cys-con_subtyp"/>
</dbReference>
<reference evidence="2 3" key="1">
    <citation type="journal article" date="2014" name="Am. J. Bot.">
        <title>Genome assembly and annotation for red clover (Trifolium pratense; Fabaceae).</title>
        <authorList>
            <person name="Istvanek J."/>
            <person name="Jaros M."/>
            <person name="Krenek A."/>
            <person name="Repkova J."/>
        </authorList>
    </citation>
    <scope>NUCLEOTIDE SEQUENCE [LARGE SCALE GENOMIC DNA]</scope>
    <source>
        <strain evidence="3">cv. Tatra</strain>
        <tissue evidence="2">Young leaves</tissue>
    </source>
</reference>
<dbReference type="PANTHER" id="PTHR13318">
    <property type="entry name" value="PARTNER OF PAIRED, ISOFORM B-RELATED"/>
    <property type="match status" value="1"/>
</dbReference>
<protein>
    <submittedName>
        <fullName evidence="2">F-box/LRR-repeat protein</fullName>
    </submittedName>
</protein>
<dbReference type="GO" id="GO:0031146">
    <property type="term" value="P:SCF-dependent proteasomal ubiquitin-dependent protein catabolic process"/>
    <property type="evidence" value="ECO:0007669"/>
    <property type="project" value="TreeGrafter"/>
</dbReference>
<organism evidence="2 3">
    <name type="scientific">Trifolium pratense</name>
    <name type="common">Red clover</name>
    <dbReference type="NCBI Taxonomy" id="57577"/>
    <lineage>
        <taxon>Eukaryota</taxon>
        <taxon>Viridiplantae</taxon>
        <taxon>Streptophyta</taxon>
        <taxon>Embryophyta</taxon>
        <taxon>Tracheophyta</taxon>
        <taxon>Spermatophyta</taxon>
        <taxon>Magnoliopsida</taxon>
        <taxon>eudicotyledons</taxon>
        <taxon>Gunneridae</taxon>
        <taxon>Pentapetalae</taxon>
        <taxon>rosids</taxon>
        <taxon>fabids</taxon>
        <taxon>Fabales</taxon>
        <taxon>Fabaceae</taxon>
        <taxon>Papilionoideae</taxon>
        <taxon>50 kb inversion clade</taxon>
        <taxon>NPAAA clade</taxon>
        <taxon>Hologalegina</taxon>
        <taxon>IRL clade</taxon>
        <taxon>Trifolieae</taxon>
        <taxon>Trifolium</taxon>
    </lineage>
</organism>
<comment type="caution">
    <text evidence="2">The sequence shown here is derived from an EMBL/GenBank/DDBJ whole genome shotgun (WGS) entry which is preliminary data.</text>
</comment>
<dbReference type="EMBL" id="ASHM01003035">
    <property type="protein sequence ID" value="PNY09271.1"/>
    <property type="molecule type" value="Genomic_DNA"/>
</dbReference>
<dbReference type="STRING" id="57577.A0A2K3P823"/>
<dbReference type="InterPro" id="IPR032675">
    <property type="entry name" value="LRR_dom_sf"/>
</dbReference>
<proteinExistence type="predicted"/>
<dbReference type="SMART" id="SM00367">
    <property type="entry name" value="LRR_CC"/>
    <property type="match status" value="4"/>
</dbReference>
<dbReference type="SUPFAM" id="SSF52047">
    <property type="entry name" value="RNI-like"/>
    <property type="match status" value="2"/>
</dbReference>
<dbReference type="PANTHER" id="PTHR13318:SF106">
    <property type="entry name" value="F-BOX_LRR-REPEAT PROTEIN 2"/>
    <property type="match status" value="1"/>
</dbReference>
<dbReference type="EMBL" id="ASHM01004540">
    <property type="protein sequence ID" value="PNY11442.1"/>
    <property type="molecule type" value="Genomic_DNA"/>
</dbReference>
<dbReference type="Gene3D" id="3.80.10.10">
    <property type="entry name" value="Ribonuclease Inhibitor"/>
    <property type="match status" value="1"/>
</dbReference>
<evidence type="ECO:0000313" key="2">
    <source>
        <dbReference type="EMBL" id="PNY11442.1"/>
    </source>
</evidence>
<accession>A0A2K3P823</accession>
<evidence type="ECO:0000313" key="1">
    <source>
        <dbReference type="EMBL" id="PNY09271.1"/>
    </source>
</evidence>
<dbReference type="AlphaFoldDB" id="A0A2K3P823"/>
<evidence type="ECO:0000313" key="3">
    <source>
        <dbReference type="Proteomes" id="UP000236291"/>
    </source>
</evidence>